<keyword evidence="2" id="KW-1185">Reference proteome</keyword>
<protein>
    <submittedName>
        <fullName evidence="1">Uncharacterized protein</fullName>
    </submittedName>
</protein>
<sequence length="72" mass="8059">MEWEHSLVSGRVGGEEAAVCFLVMCRCHRIPLVIAVWRFRRRQGGSTSLDSVMPVCVDCCLSARCSVPKCWS</sequence>
<dbReference type="Proteomes" id="UP001175000">
    <property type="component" value="Unassembled WGS sequence"/>
</dbReference>
<accession>A0AA40BZB4</accession>
<dbReference type="EMBL" id="JAULSU010000004">
    <property type="protein sequence ID" value="KAK0619312.1"/>
    <property type="molecule type" value="Genomic_DNA"/>
</dbReference>
<name>A0AA40BZB4_9PEZI</name>
<dbReference type="AlphaFoldDB" id="A0AA40BZB4"/>
<evidence type="ECO:0000313" key="1">
    <source>
        <dbReference type="EMBL" id="KAK0619312.1"/>
    </source>
</evidence>
<proteinExistence type="predicted"/>
<gene>
    <name evidence="1" type="ORF">B0T14DRAFT_205570</name>
</gene>
<comment type="caution">
    <text evidence="1">The sequence shown here is derived from an EMBL/GenBank/DDBJ whole genome shotgun (WGS) entry which is preliminary data.</text>
</comment>
<organism evidence="1 2">
    <name type="scientific">Immersiella caudata</name>
    <dbReference type="NCBI Taxonomy" id="314043"/>
    <lineage>
        <taxon>Eukaryota</taxon>
        <taxon>Fungi</taxon>
        <taxon>Dikarya</taxon>
        <taxon>Ascomycota</taxon>
        <taxon>Pezizomycotina</taxon>
        <taxon>Sordariomycetes</taxon>
        <taxon>Sordariomycetidae</taxon>
        <taxon>Sordariales</taxon>
        <taxon>Lasiosphaeriaceae</taxon>
        <taxon>Immersiella</taxon>
    </lineage>
</organism>
<reference evidence="1" key="1">
    <citation type="submission" date="2023-06" db="EMBL/GenBank/DDBJ databases">
        <title>Genome-scale phylogeny and comparative genomics of the fungal order Sordariales.</title>
        <authorList>
            <consortium name="Lawrence Berkeley National Laboratory"/>
            <person name="Hensen N."/>
            <person name="Bonometti L."/>
            <person name="Westerberg I."/>
            <person name="Brannstrom I.O."/>
            <person name="Guillou S."/>
            <person name="Cros-Aarteil S."/>
            <person name="Calhoun S."/>
            <person name="Haridas S."/>
            <person name="Kuo A."/>
            <person name="Mondo S."/>
            <person name="Pangilinan J."/>
            <person name="Riley R."/>
            <person name="Labutti K."/>
            <person name="Andreopoulos B."/>
            <person name="Lipzen A."/>
            <person name="Chen C."/>
            <person name="Yanf M."/>
            <person name="Daum C."/>
            <person name="Ng V."/>
            <person name="Clum A."/>
            <person name="Steindorff A."/>
            <person name="Ohm R."/>
            <person name="Martin F."/>
            <person name="Silar P."/>
            <person name="Natvig D."/>
            <person name="Lalanne C."/>
            <person name="Gautier V."/>
            <person name="Ament-Velasquez S.L."/>
            <person name="Kruys A."/>
            <person name="Hutchinson M.I."/>
            <person name="Powell A.J."/>
            <person name="Barry K."/>
            <person name="Miller A.N."/>
            <person name="Grigoriev I.V."/>
            <person name="Debuchy R."/>
            <person name="Gladieux P."/>
            <person name="Thoren M.H."/>
            <person name="Johannesson H."/>
        </authorList>
    </citation>
    <scope>NUCLEOTIDE SEQUENCE</scope>
    <source>
        <strain evidence="1">CBS 606.72</strain>
    </source>
</reference>
<evidence type="ECO:0000313" key="2">
    <source>
        <dbReference type="Proteomes" id="UP001175000"/>
    </source>
</evidence>